<name>A0A1W1E642_9ZZZZ</name>
<reference evidence="1" key="1">
    <citation type="submission" date="2016-10" db="EMBL/GenBank/DDBJ databases">
        <authorList>
            <person name="de Groot N.N."/>
        </authorList>
    </citation>
    <scope>NUCLEOTIDE SEQUENCE</scope>
</reference>
<protein>
    <submittedName>
        <fullName evidence="1">Uncharacterized protein</fullName>
    </submittedName>
</protein>
<proteinExistence type="predicted"/>
<dbReference type="AlphaFoldDB" id="A0A1W1E642"/>
<gene>
    <name evidence="1" type="ORF">MNB_SUP05-SYMBIONT-7-231</name>
</gene>
<accession>A0A1W1E642</accession>
<evidence type="ECO:0000313" key="1">
    <source>
        <dbReference type="EMBL" id="SFV89226.1"/>
    </source>
</evidence>
<sequence>MLSEVEEGKLPTDDLIDEATLNGNISNIDFSVGKFTALFGVYETAMISDSAGLDIGKTGGVKALVLSTQMMGITVTAWGGNHSNNGFGVGYEGDNFVVGVDIIRDALGADVETTKVKNKGVAIHGQISFGGCNRDCRAGYNG</sequence>
<dbReference type="EMBL" id="FPIA01000135">
    <property type="protein sequence ID" value="SFV89226.1"/>
    <property type="molecule type" value="Genomic_DNA"/>
</dbReference>
<organism evidence="1">
    <name type="scientific">hydrothermal vent metagenome</name>
    <dbReference type="NCBI Taxonomy" id="652676"/>
    <lineage>
        <taxon>unclassified sequences</taxon>
        <taxon>metagenomes</taxon>
        <taxon>ecological metagenomes</taxon>
    </lineage>
</organism>